<dbReference type="PROSITE" id="PS51880">
    <property type="entry name" value="TGS"/>
    <property type="match status" value="1"/>
</dbReference>
<dbReference type="GO" id="GO:0008893">
    <property type="term" value="F:guanosine-3',5'-bis(diphosphate) 3'-diphosphatase activity"/>
    <property type="evidence" value="ECO:0007669"/>
    <property type="project" value="UniProtKB-EC"/>
</dbReference>
<dbReference type="Pfam" id="PF02824">
    <property type="entry name" value="TGS"/>
    <property type="match status" value="1"/>
</dbReference>
<comment type="function">
    <text evidence="5">In eubacteria ppGpp (guanosine 3'-diphosphate 5'-diphosphate) is a mediator of the stringent response that coordinates a variety of cellular activities in response to changes in nutritional abundance.</text>
</comment>
<dbReference type="InterPro" id="IPR043519">
    <property type="entry name" value="NT_sf"/>
</dbReference>
<reference evidence="9 10" key="1">
    <citation type="submission" date="2019-08" db="EMBL/GenBank/DDBJ databases">
        <authorList>
            <person name="Guy L."/>
        </authorList>
    </citation>
    <scope>NUCLEOTIDE SEQUENCE [LARGE SCALE GENOMIC DNA]</scope>
    <source>
        <strain evidence="9 10">SGT-108</strain>
    </source>
</reference>
<evidence type="ECO:0000259" key="7">
    <source>
        <dbReference type="PROSITE" id="PS51831"/>
    </source>
</evidence>
<dbReference type="InterPro" id="IPR045865">
    <property type="entry name" value="ACT-like_dom_sf"/>
</dbReference>
<dbReference type="GO" id="GO:0008728">
    <property type="term" value="F:GTP diphosphokinase activity"/>
    <property type="evidence" value="ECO:0007669"/>
    <property type="project" value="TreeGrafter"/>
</dbReference>
<name>A0A5E4PFL2_9COXI</name>
<dbReference type="AlphaFoldDB" id="A0A5E4PFL2"/>
<dbReference type="InterPro" id="IPR004811">
    <property type="entry name" value="RelA/Spo_fam"/>
</dbReference>
<dbReference type="InterPro" id="IPR012675">
    <property type="entry name" value="Beta-grasp_dom_sf"/>
</dbReference>
<dbReference type="KEGG" id="asip:AQUSIP_03920"/>
<dbReference type="EC" id="3.1.7.2" evidence="3"/>
<dbReference type="FunFam" id="3.10.20.30:FF:000002">
    <property type="entry name" value="GTP pyrophosphokinase (RelA/SpoT)"/>
    <property type="match status" value="1"/>
</dbReference>
<evidence type="ECO:0000256" key="3">
    <source>
        <dbReference type="ARBA" id="ARBA00024387"/>
    </source>
</evidence>
<dbReference type="OrthoDB" id="9805041at2"/>
<dbReference type="SUPFAM" id="SSF109604">
    <property type="entry name" value="HD-domain/PDEase-like"/>
    <property type="match status" value="1"/>
</dbReference>
<comment type="catalytic activity">
    <reaction evidence="4">
        <text>guanosine 3',5'-bis(diphosphate) + H2O = GDP + diphosphate + H(+)</text>
        <dbReference type="Rhea" id="RHEA:14253"/>
        <dbReference type="ChEBI" id="CHEBI:15377"/>
        <dbReference type="ChEBI" id="CHEBI:15378"/>
        <dbReference type="ChEBI" id="CHEBI:33019"/>
        <dbReference type="ChEBI" id="CHEBI:58189"/>
        <dbReference type="ChEBI" id="CHEBI:77828"/>
        <dbReference type="EC" id="3.1.7.2"/>
    </reaction>
</comment>
<dbReference type="FunFam" id="3.30.460.10:FF:000001">
    <property type="entry name" value="GTP pyrophosphokinase RelA"/>
    <property type="match status" value="1"/>
</dbReference>
<dbReference type="RefSeq" id="WP_148338126.1">
    <property type="nucleotide sequence ID" value="NZ_LR699119.1"/>
</dbReference>
<evidence type="ECO:0000313" key="10">
    <source>
        <dbReference type="Proteomes" id="UP000324194"/>
    </source>
</evidence>
<dbReference type="InterPro" id="IPR004095">
    <property type="entry name" value="TGS"/>
</dbReference>
<dbReference type="CDD" id="cd04876">
    <property type="entry name" value="ACT_RelA-SpoT"/>
    <property type="match status" value="1"/>
</dbReference>
<dbReference type="Pfam" id="PF13328">
    <property type="entry name" value="HD_4"/>
    <property type="match status" value="1"/>
</dbReference>
<dbReference type="UniPathway" id="UPA00908">
    <property type="reaction ID" value="UER00886"/>
</dbReference>
<accession>A0A5E4PFL2</accession>
<dbReference type="Pfam" id="PF04607">
    <property type="entry name" value="RelA_SpoT"/>
    <property type="match status" value="1"/>
</dbReference>
<comment type="pathway">
    <text evidence="2">Purine metabolism; ppGpp biosynthesis; ppGpp from GDP: step 1/1.</text>
</comment>
<dbReference type="Gene3D" id="1.10.3210.10">
    <property type="entry name" value="Hypothetical protein af1432"/>
    <property type="match status" value="1"/>
</dbReference>
<dbReference type="GO" id="GO:0005886">
    <property type="term" value="C:plasma membrane"/>
    <property type="evidence" value="ECO:0007669"/>
    <property type="project" value="TreeGrafter"/>
</dbReference>
<dbReference type="CDD" id="cd05399">
    <property type="entry name" value="NT_Rel-Spo_like"/>
    <property type="match status" value="1"/>
</dbReference>
<keyword evidence="10" id="KW-1185">Reference proteome</keyword>
<proteinExistence type="inferred from homology"/>
<dbReference type="PROSITE" id="PS51831">
    <property type="entry name" value="HD"/>
    <property type="match status" value="1"/>
</dbReference>
<dbReference type="InterPro" id="IPR045600">
    <property type="entry name" value="RelA/SpoT_AH_RIS"/>
</dbReference>
<dbReference type="Gene3D" id="3.30.460.10">
    <property type="entry name" value="Beta Polymerase, domain 2"/>
    <property type="match status" value="1"/>
</dbReference>
<evidence type="ECO:0000259" key="6">
    <source>
        <dbReference type="PROSITE" id="PS51671"/>
    </source>
</evidence>
<evidence type="ECO:0000259" key="8">
    <source>
        <dbReference type="PROSITE" id="PS51880"/>
    </source>
</evidence>
<dbReference type="Gene3D" id="3.30.70.260">
    <property type="match status" value="1"/>
</dbReference>
<dbReference type="GO" id="GO:0015970">
    <property type="term" value="P:guanosine tetraphosphate biosynthetic process"/>
    <property type="evidence" value="ECO:0007669"/>
    <property type="project" value="UniProtKB-UniPathway"/>
</dbReference>
<dbReference type="InterPro" id="IPR006674">
    <property type="entry name" value="HD_domain"/>
</dbReference>
<dbReference type="SUPFAM" id="SSF81301">
    <property type="entry name" value="Nucleotidyltransferase"/>
    <property type="match status" value="1"/>
</dbReference>
<dbReference type="PANTHER" id="PTHR21262:SF36">
    <property type="entry name" value="BIFUNCTIONAL (P)PPGPP SYNTHASE_HYDROLASE SPOT"/>
    <property type="match status" value="1"/>
</dbReference>
<dbReference type="Pfam" id="PF13291">
    <property type="entry name" value="ACT_4"/>
    <property type="match status" value="1"/>
</dbReference>
<dbReference type="Pfam" id="PF19296">
    <property type="entry name" value="RelA_AH_RIS"/>
    <property type="match status" value="1"/>
</dbReference>
<dbReference type="CDD" id="cd01668">
    <property type="entry name" value="TGS_RSH"/>
    <property type="match status" value="1"/>
</dbReference>
<feature type="domain" description="HD" evidence="7">
    <location>
        <begin position="45"/>
        <end position="144"/>
    </location>
</feature>
<dbReference type="SUPFAM" id="SSF81271">
    <property type="entry name" value="TGS-like"/>
    <property type="match status" value="1"/>
</dbReference>
<dbReference type="GO" id="GO:0015949">
    <property type="term" value="P:nucleobase-containing small molecule interconversion"/>
    <property type="evidence" value="ECO:0007669"/>
    <property type="project" value="UniProtKB-ARBA"/>
</dbReference>
<feature type="domain" description="TGS" evidence="8">
    <location>
        <begin position="387"/>
        <end position="448"/>
    </location>
</feature>
<evidence type="ECO:0000313" key="9">
    <source>
        <dbReference type="EMBL" id="VVC75116.1"/>
    </source>
</evidence>
<dbReference type="SUPFAM" id="SSF55021">
    <property type="entry name" value="ACT-like"/>
    <property type="match status" value="1"/>
</dbReference>
<keyword evidence="1 9" id="KW-0378">Hydrolase</keyword>
<evidence type="ECO:0000256" key="1">
    <source>
        <dbReference type="ARBA" id="ARBA00022801"/>
    </source>
</evidence>
<dbReference type="InterPro" id="IPR007685">
    <property type="entry name" value="RelA_SpoT"/>
</dbReference>
<gene>
    <name evidence="9" type="primary">spoT</name>
    <name evidence="9" type="ORF">AQUSIP_03920</name>
</gene>
<sequence>MTEFDSLKDEINQYLSHEQVADIERSYLFAKQAHGSQARYTGEPYITHPLTVAHILAQMRMDPQTIMAAILHDVVEDTPVKQSEIIDKFGKEVADLVDGVTKLTQIHFENYAQAQAENFRKMVMAMASDIRVILVKLADRLHNMRTLSALPPDKRRRISLETLEIFAPIANRLGMHAFRVELEDLGFASLYPMRYKILKEAVAKARGNRQEIIDMIHEQIRGCIKKNNIPSATLSGRGKHLYSIYKKMHEKHLSFSEIMDVYGFRIIVDKVDTCYRVLGALHNLYKPITQRFKDYIAIPKANGYQSLHTTLFGPYGVPIEVQIRTEEMHKMAENGIAAHWLYKTEKKVFNDAQSRAREWLKGILEMDKSSRNSLEFIENVKIDLFPDEVYVFTPKGQIIELPAGATPVDYAYAIHSDIGNTCVAVRLDKRLSPLSAPLISGQQVEIITAPGARPNAAWLNFVVTGKARSKIKHYLKKQQREESMELGRRLVEKALHAYDISLDKIPESILGSLVTHSRLESVSHLFEEVGIGNRPAVLVAKQIAKSMGENLKKETPDMHAPHPLVIKGTEGLAITYAKCCRPIPGDHIAGLIKSGQGIEVHMVHCDNLERYHHQPDKYVPLLWEDKIEGDFSVDLKVDLINRRGSLASLTLAISEAESNIENIRAQESDRHHFNVDVTISVRNRSHLARILRKIRKRKDVIRVLRHKPHPESIHL</sequence>
<evidence type="ECO:0000256" key="4">
    <source>
        <dbReference type="ARBA" id="ARBA00047968"/>
    </source>
</evidence>
<dbReference type="InterPro" id="IPR012676">
    <property type="entry name" value="TGS-like"/>
</dbReference>
<organism evidence="9 10">
    <name type="scientific">Aquicella siphonis</name>
    <dbReference type="NCBI Taxonomy" id="254247"/>
    <lineage>
        <taxon>Bacteria</taxon>
        <taxon>Pseudomonadati</taxon>
        <taxon>Pseudomonadota</taxon>
        <taxon>Gammaproteobacteria</taxon>
        <taxon>Legionellales</taxon>
        <taxon>Coxiellaceae</taxon>
        <taxon>Aquicella</taxon>
    </lineage>
</organism>
<dbReference type="PROSITE" id="PS51671">
    <property type="entry name" value="ACT"/>
    <property type="match status" value="1"/>
</dbReference>
<dbReference type="InterPro" id="IPR002912">
    <property type="entry name" value="ACT_dom"/>
</dbReference>
<dbReference type="NCBIfam" id="TIGR00691">
    <property type="entry name" value="spoT_relA"/>
    <property type="match status" value="1"/>
</dbReference>
<dbReference type="FunFam" id="1.10.3210.10:FF:000001">
    <property type="entry name" value="GTP pyrophosphokinase RelA"/>
    <property type="match status" value="1"/>
</dbReference>
<comment type="similarity">
    <text evidence="5">Belongs to the relA/spoT family.</text>
</comment>
<dbReference type="PANTHER" id="PTHR21262">
    <property type="entry name" value="GUANOSINE-3',5'-BIS DIPHOSPHATE 3'-PYROPHOSPHOHYDROLASE"/>
    <property type="match status" value="1"/>
</dbReference>
<dbReference type="Proteomes" id="UP000324194">
    <property type="component" value="Chromosome 1"/>
</dbReference>
<dbReference type="EMBL" id="LR699119">
    <property type="protein sequence ID" value="VVC75116.1"/>
    <property type="molecule type" value="Genomic_DNA"/>
</dbReference>
<feature type="domain" description="ACT" evidence="6">
    <location>
        <begin position="634"/>
        <end position="708"/>
    </location>
</feature>
<dbReference type="SMART" id="SM00954">
    <property type="entry name" value="RelA_SpoT"/>
    <property type="match status" value="1"/>
</dbReference>
<dbReference type="Gene3D" id="3.10.20.30">
    <property type="match status" value="1"/>
</dbReference>
<dbReference type="NCBIfam" id="NF008303">
    <property type="entry name" value="PRK11092.1"/>
    <property type="match status" value="1"/>
</dbReference>
<dbReference type="CDD" id="cd00077">
    <property type="entry name" value="HDc"/>
    <property type="match status" value="1"/>
</dbReference>
<dbReference type="GO" id="GO:0042594">
    <property type="term" value="P:response to starvation"/>
    <property type="evidence" value="ECO:0007669"/>
    <property type="project" value="TreeGrafter"/>
</dbReference>
<protein>
    <recommendedName>
        <fullName evidence="3">guanosine-3',5'-bis(diphosphate) 3'-diphosphatase</fullName>
        <ecNumber evidence="3">3.1.7.2</ecNumber>
    </recommendedName>
</protein>
<evidence type="ECO:0000256" key="5">
    <source>
        <dbReference type="RuleBase" id="RU003847"/>
    </source>
</evidence>
<dbReference type="InterPro" id="IPR033655">
    <property type="entry name" value="TGS_RelA/SpoT"/>
</dbReference>
<dbReference type="InterPro" id="IPR003607">
    <property type="entry name" value="HD/PDEase_dom"/>
</dbReference>
<evidence type="ECO:0000256" key="2">
    <source>
        <dbReference type="ARBA" id="ARBA00024329"/>
    </source>
</evidence>
<dbReference type="SMART" id="SM00471">
    <property type="entry name" value="HDc"/>
    <property type="match status" value="1"/>
</dbReference>